<reference evidence="2" key="1">
    <citation type="submission" date="2014-08" db="EMBL/GenBank/DDBJ databases">
        <authorList>
            <person name="Sharma Rahul"/>
            <person name="Thines Marco"/>
        </authorList>
    </citation>
    <scope>NUCLEOTIDE SEQUENCE</scope>
</reference>
<dbReference type="AlphaFoldDB" id="A0A0F7STF1"/>
<proteinExistence type="predicted"/>
<dbReference type="EMBL" id="LN483157">
    <property type="protein sequence ID" value="CED83914.1"/>
    <property type="molecule type" value="Genomic_DNA"/>
</dbReference>
<keyword evidence="1" id="KW-0472">Membrane</keyword>
<name>A0A0F7STF1_PHARH</name>
<keyword evidence="1" id="KW-0812">Transmembrane</keyword>
<accession>A0A0F7STF1</accession>
<feature type="transmembrane region" description="Helical" evidence="1">
    <location>
        <begin position="280"/>
        <end position="301"/>
    </location>
</feature>
<evidence type="ECO:0000256" key="1">
    <source>
        <dbReference type="SAM" id="Phobius"/>
    </source>
</evidence>
<protein>
    <recommendedName>
        <fullName evidence="3">Transmembrane protein</fullName>
    </recommendedName>
</protein>
<evidence type="ECO:0008006" key="3">
    <source>
        <dbReference type="Google" id="ProtNLM"/>
    </source>
</evidence>
<sequence length="330" mass="37790">MGDGECCVRSTLLRLFVANAIRPFEPSTPSLRNYYLSLTSPVSYQSRGTLRQCLSRRQAVLPGRRLCRSIELDSHSDLSWIARYPVIRQLLPTSSPLTSLPFAQEADIEVPVAAVPDDPRQLFKPSVLREENLVPLAFPPDHPWESLSIHDKIRPNDQRHNPLPTFPRPISVPAYPEPVLPSSPRPVDHLPTVRYRDLPPETMAELYRARIMARPVKGKDQGWVQKAWDMFDAEVDDPNGWVLVREKMGLPPTRADRPASILFWWENLEEEQLWRWLVPFFWVWALVPIIGTGLLVSFFAYDGAFEDENGFRFGKLGWGVPQPPVRKELA</sequence>
<keyword evidence="1" id="KW-1133">Transmembrane helix</keyword>
<organism evidence="2">
    <name type="scientific">Phaffia rhodozyma</name>
    <name type="common">Yeast</name>
    <name type="synonym">Xanthophyllomyces dendrorhous</name>
    <dbReference type="NCBI Taxonomy" id="264483"/>
    <lineage>
        <taxon>Eukaryota</taxon>
        <taxon>Fungi</taxon>
        <taxon>Dikarya</taxon>
        <taxon>Basidiomycota</taxon>
        <taxon>Agaricomycotina</taxon>
        <taxon>Tremellomycetes</taxon>
        <taxon>Cystofilobasidiales</taxon>
        <taxon>Mrakiaceae</taxon>
        <taxon>Phaffia</taxon>
    </lineage>
</organism>
<evidence type="ECO:0000313" key="2">
    <source>
        <dbReference type="EMBL" id="CED83914.1"/>
    </source>
</evidence>